<dbReference type="EMBL" id="AP008231">
    <property type="protein sequence ID" value="BAD78721.1"/>
    <property type="molecule type" value="Genomic_DNA"/>
</dbReference>
<dbReference type="SMART" id="SM00304">
    <property type="entry name" value="HAMP"/>
    <property type="match status" value="2"/>
</dbReference>
<dbReference type="GO" id="GO:0006935">
    <property type="term" value="P:chemotaxis"/>
    <property type="evidence" value="ECO:0007669"/>
    <property type="project" value="UniProtKB-ARBA"/>
</dbReference>
<feature type="compositionally biased region" description="Low complexity" evidence="5">
    <location>
        <begin position="156"/>
        <end position="170"/>
    </location>
</feature>
<dbReference type="Pfam" id="PF00015">
    <property type="entry name" value="MCPsignal"/>
    <property type="match status" value="1"/>
</dbReference>
<evidence type="ECO:0000259" key="8">
    <source>
        <dbReference type="PROSITE" id="PS50885"/>
    </source>
</evidence>
<dbReference type="GO" id="GO:0007165">
    <property type="term" value="P:signal transduction"/>
    <property type="evidence" value="ECO:0007669"/>
    <property type="project" value="UniProtKB-KW"/>
</dbReference>
<protein>
    <submittedName>
        <fullName evidence="9">Methyl-accepting chemotaxis protein</fullName>
    </submittedName>
</protein>
<dbReference type="InterPro" id="IPR011990">
    <property type="entry name" value="TPR-like_helical_dom_sf"/>
</dbReference>
<comment type="similarity">
    <text evidence="2">Belongs to the methyl-accepting chemotaxis (MCP) protein family.</text>
</comment>
<keyword evidence="6" id="KW-0812">Transmembrane</keyword>
<dbReference type="Gene3D" id="1.10.287.950">
    <property type="entry name" value="Methyl-accepting chemotaxis protein"/>
    <property type="match status" value="1"/>
</dbReference>
<feature type="coiled-coil region" evidence="4">
    <location>
        <begin position="481"/>
        <end position="515"/>
    </location>
</feature>
<dbReference type="PROSITE" id="PS50885">
    <property type="entry name" value="HAMP"/>
    <property type="match status" value="2"/>
</dbReference>
<evidence type="ECO:0000256" key="1">
    <source>
        <dbReference type="ARBA" id="ARBA00023224"/>
    </source>
</evidence>
<dbReference type="CDD" id="cd06225">
    <property type="entry name" value="HAMP"/>
    <property type="match status" value="1"/>
</dbReference>
<dbReference type="GeneID" id="72429868"/>
<evidence type="ECO:0000313" key="10">
    <source>
        <dbReference type="Proteomes" id="UP000001175"/>
    </source>
</evidence>
<keyword evidence="4" id="KW-0175">Coiled coil</keyword>
<dbReference type="SUPFAM" id="SSF48452">
    <property type="entry name" value="TPR-like"/>
    <property type="match status" value="1"/>
</dbReference>
<reference evidence="9 10" key="1">
    <citation type="journal article" date="2007" name="Photosyn. Res.">
        <title>Complete nucleotide sequence of the freshwater unicellular cyanobacterium Synechococcus elongatus PCC 6301 chromosome: gene content and organization.</title>
        <authorList>
            <person name="Sugita C."/>
            <person name="Ogata K."/>
            <person name="Shikata M."/>
            <person name="Jikuya H."/>
            <person name="Takano J."/>
            <person name="Furumichi M."/>
            <person name="Kanehisa M."/>
            <person name="Omata T."/>
            <person name="Sugiura M."/>
            <person name="Sugita M."/>
        </authorList>
    </citation>
    <scope>NUCLEOTIDE SEQUENCE [LARGE SCALE GENOMIC DNA]</scope>
    <source>
        <strain evidence="10">ATCC 27144 / PCC 6301 / SAUG 1402/1</strain>
    </source>
</reference>
<dbReference type="InterPro" id="IPR003660">
    <property type="entry name" value="HAMP_dom"/>
</dbReference>
<keyword evidence="6" id="KW-1133">Transmembrane helix</keyword>
<dbReference type="SUPFAM" id="SSF58104">
    <property type="entry name" value="Methyl-accepting chemotaxis protein (MCP) signaling domain"/>
    <property type="match status" value="1"/>
</dbReference>
<name>A0A0H3K114_SYNP6</name>
<evidence type="ECO:0000256" key="5">
    <source>
        <dbReference type="SAM" id="MobiDB-lite"/>
    </source>
</evidence>
<dbReference type="Gene3D" id="6.10.340.10">
    <property type="match status" value="1"/>
</dbReference>
<feature type="domain" description="Methyl-accepting transducer" evidence="7">
    <location>
        <begin position="559"/>
        <end position="795"/>
    </location>
</feature>
<evidence type="ECO:0000256" key="2">
    <source>
        <dbReference type="ARBA" id="ARBA00029447"/>
    </source>
</evidence>
<evidence type="ECO:0000313" key="9">
    <source>
        <dbReference type="EMBL" id="BAD78721.1"/>
    </source>
</evidence>
<evidence type="ECO:0000256" key="6">
    <source>
        <dbReference type="SAM" id="Phobius"/>
    </source>
</evidence>
<dbReference type="PROSITE" id="PS50111">
    <property type="entry name" value="CHEMOTAXIS_TRANSDUC_2"/>
    <property type="match status" value="1"/>
</dbReference>
<dbReference type="Proteomes" id="UP000001175">
    <property type="component" value="Chromosome"/>
</dbReference>
<dbReference type="Pfam" id="PF14559">
    <property type="entry name" value="TPR_19"/>
    <property type="match status" value="1"/>
</dbReference>
<dbReference type="FunFam" id="1.10.287.950:FF:000001">
    <property type="entry name" value="Methyl-accepting chemotaxis sensory transducer"/>
    <property type="match status" value="1"/>
</dbReference>
<evidence type="ECO:0000259" key="7">
    <source>
        <dbReference type="PROSITE" id="PS50111"/>
    </source>
</evidence>
<dbReference type="PANTHER" id="PTHR32089">
    <property type="entry name" value="METHYL-ACCEPTING CHEMOTAXIS PROTEIN MCPB"/>
    <property type="match status" value="1"/>
</dbReference>
<organism evidence="9 10">
    <name type="scientific">Synechococcus sp. (strain ATCC 27144 / PCC 6301 / SAUG 1402/1)</name>
    <name type="common">Anacystis nidulans</name>
    <dbReference type="NCBI Taxonomy" id="269084"/>
    <lineage>
        <taxon>Bacteria</taxon>
        <taxon>Bacillati</taxon>
        <taxon>Cyanobacteriota</taxon>
        <taxon>Cyanophyceae</taxon>
        <taxon>Synechococcales</taxon>
        <taxon>Synechococcaceae</taxon>
        <taxon>Synechococcus</taxon>
    </lineage>
</organism>
<feature type="region of interest" description="Disordered" evidence="5">
    <location>
        <begin position="126"/>
        <end position="198"/>
    </location>
</feature>
<evidence type="ECO:0000256" key="3">
    <source>
        <dbReference type="PROSITE-ProRule" id="PRU00284"/>
    </source>
</evidence>
<dbReference type="SMART" id="SM00283">
    <property type="entry name" value="MA"/>
    <property type="match status" value="1"/>
</dbReference>
<dbReference type="GO" id="GO:0016020">
    <property type="term" value="C:membrane"/>
    <property type="evidence" value="ECO:0007669"/>
    <property type="project" value="InterPro"/>
</dbReference>
<feature type="region of interest" description="Disordered" evidence="5">
    <location>
        <begin position="262"/>
        <end position="283"/>
    </location>
</feature>
<dbReference type="RefSeq" id="WP_011242843.1">
    <property type="nucleotide sequence ID" value="NC_006576.1"/>
</dbReference>
<dbReference type="InterPro" id="IPR004089">
    <property type="entry name" value="MCPsignal_dom"/>
</dbReference>
<dbReference type="eggNOG" id="COG0840">
    <property type="taxonomic scope" value="Bacteria"/>
</dbReference>
<dbReference type="Pfam" id="PF00672">
    <property type="entry name" value="HAMP"/>
    <property type="match status" value="1"/>
</dbReference>
<dbReference type="CDD" id="cd11386">
    <property type="entry name" value="MCP_signal"/>
    <property type="match status" value="1"/>
</dbReference>
<feature type="transmembrane region" description="Helical" evidence="6">
    <location>
        <begin position="410"/>
        <end position="431"/>
    </location>
</feature>
<feature type="domain" description="HAMP" evidence="8">
    <location>
        <begin position="503"/>
        <end position="554"/>
    </location>
</feature>
<proteinExistence type="inferred from homology"/>
<keyword evidence="1 3" id="KW-0807">Transducer</keyword>
<feature type="domain" description="HAMP" evidence="8">
    <location>
        <begin position="443"/>
        <end position="489"/>
    </location>
</feature>
<dbReference type="Gene3D" id="1.25.40.10">
    <property type="entry name" value="Tetratricopeptide repeat domain"/>
    <property type="match status" value="1"/>
</dbReference>
<keyword evidence="6" id="KW-0472">Membrane</keyword>
<dbReference type="SUPFAM" id="SSF158472">
    <property type="entry name" value="HAMP domain-like"/>
    <property type="match status" value="1"/>
</dbReference>
<dbReference type="PANTHER" id="PTHR32089:SF114">
    <property type="entry name" value="METHYL-ACCEPTING CHEMOTAXIS PROTEIN MCPB"/>
    <property type="match status" value="1"/>
</dbReference>
<evidence type="ECO:0000256" key="4">
    <source>
        <dbReference type="SAM" id="Coils"/>
    </source>
</evidence>
<gene>
    <name evidence="9" type="ordered locus">syc0531_d</name>
</gene>
<feature type="transmembrane region" description="Helical" evidence="6">
    <location>
        <begin position="379"/>
        <end position="398"/>
    </location>
</feature>
<dbReference type="KEGG" id="syc:syc0531_d"/>
<dbReference type="AlphaFoldDB" id="A0A0H3K114"/>
<accession>A0A0H3K114</accession>
<sequence length="839" mass="88721">MTSMASEDRSLSYEQVEQEYLSGHYSEAAELAEALVQTEPQNPRLRLLRGHIFYSLGRNDQARVEYELIRGITPDPDILEQALLGMDRCDSRPHEDVSSDMEGTVIVPIGAALPVIEQVDPSALALDLPPLSGTDTIAEEPSSDRDDGDNPFATDPASPAASETEAEAPAWLADIEESAFSSTDESSPEPWAEAAEAEETAVAEPAVEEAIAPAAETLIASEPEAIPEPLSPEVDLAESQPPITADETVVEVDLAAEFAALAEPEEVASEPAASTAGLEEPGPVSFDAIADEVAKEVLGAAETAVAPQPELKASPAPVLENLPTPPNLAEAAAIARQPVTSPLRPQETKANRAAVAATPASNAPKALPTPPKQTAETRVGLIALVSALAAAAVGVVGWQASTPEARNRVVLASMASMAVAGAASAGIALQLQNRTGKRYRDLLERLNEQCQQMSNGDFETPLQVGGNDDVGMLALRFDRMRSVLGDRINRQEKRLTTLEQQREGLQNQVIRLLDDVEGVAHGDLTVQAEVTADVLGAVADSFNLTIQNLREIVAQVRDAALQVNAAATDNEQSAKNLSAEALHQAEELAAALNSVQVMTESIQRVAISASEAESVARAASQTALKGGEAVDKTLSGILRIRETVAETTRKVKKLAESSQEISKIVALISQVASRTNLLALNASIEAARAGQAGRGFAIVADEVRQLADRAAKSSKEIEQIVLKIQSETGLVMTAMEEGTQQVIQGTRLAEQARGALDEIIQVSTKIDDLVQSITADTVQQTAMSRSMAEVMQSVETTAQNTSQEAQQVAASLQGLVNIAGTLRESVDRFRLQASAAKEN</sequence>